<dbReference type="eggNOG" id="COG1225">
    <property type="taxonomic scope" value="Bacteria"/>
</dbReference>
<keyword evidence="1" id="KW-0812">Transmembrane</keyword>
<dbReference type="AlphaFoldDB" id="Q01XH2"/>
<feature type="transmembrane region" description="Helical" evidence="1">
    <location>
        <begin position="156"/>
        <end position="183"/>
    </location>
</feature>
<dbReference type="HOGENOM" id="CLU_578585_0_0_0"/>
<feature type="transmembrane region" description="Helical" evidence="1">
    <location>
        <begin position="121"/>
        <end position="144"/>
    </location>
</feature>
<proteinExistence type="predicted"/>
<reference evidence="2" key="1">
    <citation type="submission" date="2006-10" db="EMBL/GenBank/DDBJ databases">
        <title>Complete sequence of Solibacter usitatus Ellin6076.</title>
        <authorList>
            <consortium name="US DOE Joint Genome Institute"/>
            <person name="Copeland A."/>
            <person name="Lucas S."/>
            <person name="Lapidus A."/>
            <person name="Barry K."/>
            <person name="Detter J.C."/>
            <person name="Glavina del Rio T."/>
            <person name="Hammon N."/>
            <person name="Israni S."/>
            <person name="Dalin E."/>
            <person name="Tice H."/>
            <person name="Pitluck S."/>
            <person name="Thompson L.S."/>
            <person name="Brettin T."/>
            <person name="Bruce D."/>
            <person name="Han C."/>
            <person name="Tapia R."/>
            <person name="Gilna P."/>
            <person name="Schmutz J."/>
            <person name="Larimer F."/>
            <person name="Land M."/>
            <person name="Hauser L."/>
            <person name="Kyrpides N."/>
            <person name="Mikhailova N."/>
            <person name="Janssen P.H."/>
            <person name="Kuske C.R."/>
            <person name="Richardson P."/>
        </authorList>
    </citation>
    <scope>NUCLEOTIDE SEQUENCE</scope>
    <source>
        <strain evidence="2">Ellin6076</strain>
    </source>
</reference>
<name>Q01XH2_SOLUE</name>
<evidence type="ECO:0000313" key="2">
    <source>
        <dbReference type="EMBL" id="ABJ85643.1"/>
    </source>
</evidence>
<feature type="transmembrane region" description="Helical" evidence="1">
    <location>
        <begin position="32"/>
        <end position="53"/>
    </location>
</feature>
<feature type="transmembrane region" description="Helical" evidence="1">
    <location>
        <begin position="195"/>
        <end position="214"/>
    </location>
</feature>
<gene>
    <name evidence="2" type="ordered locus">Acid_4684</name>
</gene>
<keyword evidence="1" id="KW-1133">Transmembrane helix</keyword>
<dbReference type="InParanoid" id="Q01XH2"/>
<organism evidence="2">
    <name type="scientific">Solibacter usitatus (strain Ellin6076)</name>
    <dbReference type="NCBI Taxonomy" id="234267"/>
    <lineage>
        <taxon>Bacteria</taxon>
        <taxon>Pseudomonadati</taxon>
        <taxon>Acidobacteriota</taxon>
        <taxon>Terriglobia</taxon>
        <taxon>Bryobacterales</taxon>
        <taxon>Solibacteraceae</taxon>
        <taxon>Candidatus Solibacter</taxon>
    </lineage>
</organism>
<evidence type="ECO:0000256" key="1">
    <source>
        <dbReference type="SAM" id="Phobius"/>
    </source>
</evidence>
<sequence>MIELHAPACSFHIGGWAADNRGLNGISWKRTVLALLLFGTAFGYLEAAVVTYLRTLHEPARQRFYPGRPAAELFPLLTLEQLGATGPEQQRTLAAELGREAATILMLAAVALAVARNAGEWGAAFVIAFGAWDLTFYVFLKVLLDWPASVFTWDILFLIPVPWAGPVLAPVLVSTAMIAAGVWHLRAPVRIGAAHWAAILLGAGIIVVSFAMDYRNLMAGGMPQRFNWWVFAVGLGIGLGSYATAARGRLRRVAAVGVAMFVLSGTHARAADELPVVPADRRADTYDIYNLVFAHPGVSHVDGDEKYLVHDVSSVAMEHELHSCVTVPAEYRTRFAELLADRLEVQPKRFRLEHAFKIQKPYELVTPEQARDFFRAPMAPGLPSDEKELFRGAKDLISLGNVYFDRKRTLAAVYTWALCGSLCGYGTWRVFAKNAKAEWDERNWASCMTIAHVRNRTDIKLQPAFDASRMTL</sequence>
<accession>Q01XH2</accession>
<dbReference type="STRING" id="234267.Acid_4684"/>
<protein>
    <submittedName>
        <fullName evidence="2">Uncharacterized protein</fullName>
    </submittedName>
</protein>
<dbReference type="EMBL" id="CP000473">
    <property type="protein sequence ID" value="ABJ85643.1"/>
    <property type="molecule type" value="Genomic_DNA"/>
</dbReference>
<dbReference type="KEGG" id="sus:Acid_4684"/>
<keyword evidence="1" id="KW-0472">Membrane</keyword>
<feature type="transmembrane region" description="Helical" evidence="1">
    <location>
        <begin position="226"/>
        <end position="245"/>
    </location>
</feature>